<dbReference type="EMBL" id="CP034209">
    <property type="protein sequence ID" value="QBZ64125.1"/>
    <property type="molecule type" value="Genomic_DNA"/>
</dbReference>
<dbReference type="PANTHER" id="PTHR38788:SF3">
    <property type="entry name" value="CLR5 DOMAIN-CONTAINING PROTEIN"/>
    <property type="match status" value="1"/>
</dbReference>
<reference evidence="3 4" key="1">
    <citation type="journal article" date="2019" name="Mol. Biol. Evol.">
        <title>Blast fungal genomes show frequent chromosomal changes, gene gains and losses, and effector gene turnover.</title>
        <authorList>
            <person name="Gomez Luciano L.B."/>
            <person name="Jason Tsai I."/>
            <person name="Chuma I."/>
            <person name="Tosa Y."/>
            <person name="Chen Y.H."/>
            <person name="Li J.Y."/>
            <person name="Li M.Y."/>
            <person name="Jade Lu M.Y."/>
            <person name="Nakayashiki H."/>
            <person name="Li W.H."/>
        </authorList>
    </citation>
    <scope>NUCLEOTIDE SEQUENCE [LARGE SCALE GENOMIC DNA]</scope>
    <source>
        <strain evidence="3">MZ5-1-6</strain>
    </source>
</reference>
<sequence>MNIFPFPVRPRTDDDWEAWRTQIEHYYHDQDCELNELISKMKEHGLWGTRKQYMNRLKQWGMLKNIKAEEYEAIVQIRARRQALGKQTAFVVRKRPVSKSKIDRYVRRSRSRRKKPARPAENVSTPPDVEFWTPPLSRVSTPSPANLSPTILSHVAPALSPYITSQSVSSNIHDTKQSDSPSAIATSPLENKKKVSLVVARQPLRVAGRRPSIEWPYLAQSPVIPQPPKTPMYINITLPDTHRHTQGILRSITETIDRMALPTPVCDCGITPVPDAAGFNKVGSPECCRHVGDSTAVPERADEFFRLLFRALSLLAADEHSVEGLRFVDACLSWQFRSKRYALFRLGMMCMMQAYLQFHGRRGSARMLAMIAGFTRQLTATMLGDDTNHPVVRTLAAMRDSLNSGSFIQPEAIHQAYVFLADVLWRDSKHRWRWGLGSLTYRMGYMNTDTALTAEMRQHRLAILQGAAASLKGFSDSDERPPEALVPAYLDIAAGMVSIKQFDLAEALIGPIRIPEDVPIDFNAQSWCVLAHILEYRGQYGDAVEMLGRVTEGAEPYFLSHLVRHQASLYSRMGDSTEAGHLRKEAARLALVVEQNTMLRAAQDVPESHLLLPKLNRSPQVVNIEQVASSIPQRPPDGIPRPDRPPRRVPVPGEHALVVRGLDLRLELGHLGVVQLSRAPGAPALLHVRLAPLAVEARARDRALVRRDVGEFRVGQARERRVPKVVPGRDALHQPARRVARADDGHGALRGAAAVEDGQEAGVAERLERLDDGGPGLGAVRLDVDKEVEGLAGVGVKDAVLGGLAAHEAVGRVLALQDRQDRLHVEAVKGAALGQRRAVVADVQLVPVQPDVGLGGDGTVGEARVEGHRTPVVVVAVHALGDDVLGERGRVLVQRVPGRIAEDVAQLGWYDCLQCAGCGDGERGRACEEQRAKHLGLLLCSAQKDEGKRV</sequence>
<dbReference type="InterPro" id="IPR025676">
    <property type="entry name" value="Clr5_dom"/>
</dbReference>
<dbReference type="AlphaFoldDB" id="A0A4P7NP50"/>
<dbReference type="Proteomes" id="UP000294847">
    <property type="component" value="Chromosome 6"/>
</dbReference>
<accession>A0A4P7NP50</accession>
<dbReference type="Pfam" id="PF14420">
    <property type="entry name" value="Clr5"/>
    <property type="match status" value="1"/>
</dbReference>
<dbReference type="PANTHER" id="PTHR38788">
    <property type="entry name" value="CLR5 DOMAIN-CONTAINING PROTEIN"/>
    <property type="match status" value="1"/>
</dbReference>
<evidence type="ECO:0000313" key="4">
    <source>
        <dbReference type="Proteomes" id="UP000294847"/>
    </source>
</evidence>
<feature type="non-terminal residue" evidence="3">
    <location>
        <position position="950"/>
    </location>
</feature>
<feature type="compositionally biased region" description="Basic residues" evidence="1">
    <location>
        <begin position="107"/>
        <end position="117"/>
    </location>
</feature>
<protein>
    <recommendedName>
        <fullName evidence="2">Clr5 domain-containing protein</fullName>
    </recommendedName>
</protein>
<evidence type="ECO:0000313" key="3">
    <source>
        <dbReference type="EMBL" id="QBZ64125.1"/>
    </source>
</evidence>
<name>A0A4P7NP50_PYROR</name>
<feature type="region of interest" description="Disordered" evidence="1">
    <location>
        <begin position="629"/>
        <end position="651"/>
    </location>
</feature>
<organism evidence="3 4">
    <name type="scientific">Pyricularia oryzae</name>
    <name type="common">Rice blast fungus</name>
    <name type="synonym">Magnaporthe oryzae</name>
    <dbReference type="NCBI Taxonomy" id="318829"/>
    <lineage>
        <taxon>Eukaryota</taxon>
        <taxon>Fungi</taxon>
        <taxon>Dikarya</taxon>
        <taxon>Ascomycota</taxon>
        <taxon>Pezizomycotina</taxon>
        <taxon>Sordariomycetes</taxon>
        <taxon>Sordariomycetidae</taxon>
        <taxon>Magnaporthales</taxon>
        <taxon>Pyriculariaceae</taxon>
        <taxon>Pyricularia</taxon>
    </lineage>
</organism>
<gene>
    <name evidence="3" type="ORF">PoMZ_05817</name>
</gene>
<evidence type="ECO:0000256" key="1">
    <source>
        <dbReference type="SAM" id="MobiDB-lite"/>
    </source>
</evidence>
<feature type="region of interest" description="Disordered" evidence="1">
    <location>
        <begin position="105"/>
        <end position="129"/>
    </location>
</feature>
<feature type="domain" description="Clr5" evidence="2">
    <location>
        <begin position="13"/>
        <end position="63"/>
    </location>
</feature>
<evidence type="ECO:0000259" key="2">
    <source>
        <dbReference type="Pfam" id="PF14420"/>
    </source>
</evidence>
<proteinExistence type="predicted"/>